<dbReference type="InterPro" id="IPR017896">
    <property type="entry name" value="4Fe4S_Fe-S-bd"/>
</dbReference>
<proteinExistence type="predicted"/>
<dbReference type="InterPro" id="IPR052911">
    <property type="entry name" value="Corrinoid_activation_enz"/>
</dbReference>
<dbReference type="Gene3D" id="3.30.70.20">
    <property type="match status" value="1"/>
</dbReference>
<evidence type="ECO:0000259" key="1">
    <source>
        <dbReference type="PROSITE" id="PS51379"/>
    </source>
</evidence>
<feature type="domain" description="4Fe-4S ferredoxin-type" evidence="1">
    <location>
        <begin position="4"/>
        <end position="33"/>
    </location>
</feature>
<dbReference type="PROSITE" id="PS51379">
    <property type="entry name" value="4FE4S_FER_2"/>
    <property type="match status" value="2"/>
</dbReference>
<keyword evidence="3" id="KW-1185">Reference proteome</keyword>
<dbReference type="Proteomes" id="UP001496674">
    <property type="component" value="Chromosome"/>
</dbReference>
<dbReference type="RefSeq" id="WP_353330099.1">
    <property type="nucleotide sequence ID" value="NZ_AP028055.1"/>
</dbReference>
<name>A0ABN6ZAU9_9BACE</name>
<accession>A0ABN6ZAU9</accession>
<evidence type="ECO:0000313" key="2">
    <source>
        <dbReference type="EMBL" id="BEG99506.1"/>
    </source>
</evidence>
<dbReference type="Pfam" id="PF12837">
    <property type="entry name" value="Fer4_6"/>
    <property type="match status" value="1"/>
</dbReference>
<evidence type="ECO:0000313" key="3">
    <source>
        <dbReference type="Proteomes" id="UP001496674"/>
    </source>
</evidence>
<sequence length="290" mass="31638">MKRTVIKIDEELCNGCGRCVEGCHEGALQLINGKAVMVSELYCDGLGACIGDCPEGAIELEEREAEPYSEVAVMERISPKGERVILAHLKHLKEHGETELLKQGVEYLKRNNIAIDLSSIHGQKTAGAAFSGCPGSMARALKPDFKATPIVGMAQEEVTSMAQPSELRQWPVQLHLLNPQAGYFQGANVLLAADCSSFTAGNFHSRFLKGKILAIACPKLDSGTDSYIEKIRVMIDESQIDTLTVLIMEVPCCGGLLQMAKMAREEASRHIPIKCIVLNLEGEIKSEVWL</sequence>
<reference evidence="2 3" key="1">
    <citation type="submission" date="2023-04" db="EMBL/GenBank/DDBJ databases">
        <title>Draft genome sequence of acteroides sedimenti strain YN3PY1.</title>
        <authorList>
            <person name="Yoshida N."/>
        </authorList>
    </citation>
    <scope>NUCLEOTIDE SEQUENCE [LARGE SCALE GENOMIC DNA]</scope>
    <source>
        <strain evidence="2 3">YN3PY1</strain>
    </source>
</reference>
<dbReference type="SUPFAM" id="SSF54862">
    <property type="entry name" value="4Fe-4S ferredoxins"/>
    <property type="match status" value="1"/>
</dbReference>
<dbReference type="PANTHER" id="PTHR42895:SF1">
    <property type="entry name" value="IRON-SULFUR CLUSTER PROTEIN"/>
    <property type="match status" value="1"/>
</dbReference>
<organism evidence="2 3">
    <name type="scientific">Bacteroides sedimenti</name>
    <dbReference type="NCBI Taxonomy" id="2136147"/>
    <lineage>
        <taxon>Bacteria</taxon>
        <taxon>Pseudomonadati</taxon>
        <taxon>Bacteroidota</taxon>
        <taxon>Bacteroidia</taxon>
        <taxon>Bacteroidales</taxon>
        <taxon>Bacteroidaceae</taxon>
        <taxon>Bacteroides</taxon>
    </lineage>
</organism>
<dbReference type="PANTHER" id="PTHR42895">
    <property type="entry name" value="IRON-SULFUR CLUSTER-BINDING PROTEIN-RELATED"/>
    <property type="match status" value="1"/>
</dbReference>
<gene>
    <name evidence="2" type="ORF">BSYN_17710</name>
</gene>
<dbReference type="EMBL" id="AP028055">
    <property type="protein sequence ID" value="BEG99506.1"/>
    <property type="molecule type" value="Genomic_DNA"/>
</dbReference>
<feature type="domain" description="4Fe-4S ferredoxin-type" evidence="1">
    <location>
        <begin position="34"/>
        <end position="63"/>
    </location>
</feature>
<protein>
    <submittedName>
        <fullName evidence="2">4Fe-4S ferredoxin</fullName>
    </submittedName>
</protein>